<dbReference type="SUPFAM" id="SSF88713">
    <property type="entry name" value="Glycoside hydrolase/deacetylase"/>
    <property type="match status" value="1"/>
</dbReference>
<name>A0A4R6M4J0_9GAMM</name>
<dbReference type="Proteomes" id="UP000294656">
    <property type="component" value="Unassembled WGS sequence"/>
</dbReference>
<dbReference type="GO" id="GO:0016810">
    <property type="term" value="F:hydrolase activity, acting on carbon-nitrogen (but not peptide) bonds"/>
    <property type="evidence" value="ECO:0007669"/>
    <property type="project" value="InterPro"/>
</dbReference>
<gene>
    <name evidence="4" type="ORF">DFP79_3324</name>
</gene>
<dbReference type="OrthoDB" id="9814639at2"/>
<reference evidence="4 5" key="1">
    <citation type="submission" date="2019-03" db="EMBL/GenBank/DDBJ databases">
        <title>Genomic Encyclopedia of Type Strains, Phase III (KMG-III): the genomes of soil and plant-associated and newly described type strains.</title>
        <authorList>
            <person name="Whitman W."/>
        </authorList>
    </citation>
    <scope>NUCLEOTIDE SEQUENCE [LARGE SCALE GENOMIC DNA]</scope>
    <source>
        <strain evidence="4 5">CECT 7378</strain>
    </source>
</reference>
<dbReference type="GO" id="GO:0005975">
    <property type="term" value="P:carbohydrate metabolic process"/>
    <property type="evidence" value="ECO:0007669"/>
    <property type="project" value="InterPro"/>
</dbReference>
<dbReference type="PANTHER" id="PTHR34216">
    <property type="match status" value="1"/>
</dbReference>
<keyword evidence="5" id="KW-1185">Reference proteome</keyword>
<evidence type="ECO:0000256" key="1">
    <source>
        <dbReference type="ARBA" id="ARBA00004613"/>
    </source>
</evidence>
<dbReference type="InterPro" id="IPR051398">
    <property type="entry name" value="Polysacch_Deacetylase"/>
</dbReference>
<dbReference type="InterPro" id="IPR002509">
    <property type="entry name" value="NODB_dom"/>
</dbReference>
<comment type="caution">
    <text evidence="4">The sequence shown here is derived from an EMBL/GenBank/DDBJ whole genome shotgun (WGS) entry which is preliminary data.</text>
</comment>
<dbReference type="CDD" id="cd10973">
    <property type="entry name" value="CE4_DAC_u4_5s"/>
    <property type="match status" value="1"/>
</dbReference>
<evidence type="ECO:0000256" key="2">
    <source>
        <dbReference type="ARBA" id="ARBA00022729"/>
    </source>
</evidence>
<accession>A0A4R6M4J0</accession>
<dbReference type="EMBL" id="SNXC01000015">
    <property type="protein sequence ID" value="TDO95956.1"/>
    <property type="molecule type" value="Genomic_DNA"/>
</dbReference>
<protein>
    <submittedName>
        <fullName evidence="4">Polysaccharide deacetylase</fullName>
    </submittedName>
</protein>
<evidence type="ECO:0000313" key="4">
    <source>
        <dbReference type="EMBL" id="TDO95956.1"/>
    </source>
</evidence>
<dbReference type="Gene3D" id="3.20.20.370">
    <property type="entry name" value="Glycoside hydrolase/deacetylase"/>
    <property type="match status" value="1"/>
</dbReference>
<dbReference type="Pfam" id="PF01522">
    <property type="entry name" value="Polysacc_deac_1"/>
    <property type="match status" value="1"/>
</dbReference>
<evidence type="ECO:0000259" key="3">
    <source>
        <dbReference type="PROSITE" id="PS51677"/>
    </source>
</evidence>
<dbReference type="GO" id="GO:0005576">
    <property type="term" value="C:extracellular region"/>
    <property type="evidence" value="ECO:0007669"/>
    <property type="project" value="UniProtKB-SubCell"/>
</dbReference>
<sequence length="357" mass="40490">MFIFSSRSTLRSILVLFAVLAPFMSYAQNYLPILQYHHVSQATPFSTSLTPEQFTEHMNYLKEENFNVIDLKSALDKIKAGTALPEKSVAITFDDAYRNIYENGFPILKSHQFPFTVFINTLQIEQKNRHFLTWTQMKEMSEFGGVFANHTFSHPYMLRKIENETDEEWLVRMKREVSSVEEALVMHLGSSPKMIAYPYGESNDVIQQWLTSEGIVGFGQQSGVVNADSNFANLPRFPAAGHYAKLGPLKTKLASQPMPLVSYDNGGIYADNEPVSISLTFKEGNYRLKDLTCYVSGQGKAKLSWIDAHHVVASAPKAFTAGRGRINCTMPDKSAKHYHWFSNVWIRPSADENYIQN</sequence>
<evidence type="ECO:0000313" key="5">
    <source>
        <dbReference type="Proteomes" id="UP000294656"/>
    </source>
</evidence>
<dbReference type="PROSITE" id="PS51677">
    <property type="entry name" value="NODB"/>
    <property type="match status" value="1"/>
</dbReference>
<dbReference type="InterPro" id="IPR011330">
    <property type="entry name" value="Glyco_hydro/deAcase_b/a-brl"/>
</dbReference>
<proteinExistence type="predicted"/>
<feature type="domain" description="NodB homology" evidence="3">
    <location>
        <begin position="87"/>
        <end position="289"/>
    </location>
</feature>
<dbReference type="AlphaFoldDB" id="A0A4R6M4J0"/>
<comment type="subcellular location">
    <subcellularLocation>
        <location evidence="1">Secreted</location>
    </subcellularLocation>
</comment>
<dbReference type="PANTHER" id="PTHR34216:SF3">
    <property type="entry name" value="POLY-BETA-1,6-N-ACETYL-D-GLUCOSAMINE N-DEACETYLASE"/>
    <property type="match status" value="1"/>
</dbReference>
<organism evidence="4 5">
    <name type="scientific">Marinomonas balearica</name>
    <dbReference type="NCBI Taxonomy" id="491947"/>
    <lineage>
        <taxon>Bacteria</taxon>
        <taxon>Pseudomonadati</taxon>
        <taxon>Pseudomonadota</taxon>
        <taxon>Gammaproteobacteria</taxon>
        <taxon>Oceanospirillales</taxon>
        <taxon>Oceanospirillaceae</taxon>
        <taxon>Marinomonas</taxon>
    </lineage>
</organism>
<keyword evidence="2" id="KW-0732">Signal</keyword>